<dbReference type="SUPFAM" id="SSF53850">
    <property type="entry name" value="Periplasmic binding protein-like II"/>
    <property type="match status" value="1"/>
</dbReference>
<dbReference type="EMBL" id="SBHX01000060">
    <property type="protein sequence ID" value="RWX25822.1"/>
    <property type="molecule type" value="Genomic_DNA"/>
</dbReference>
<name>A0A444HRZ7_RHILE</name>
<dbReference type="PANTHER" id="PTHR35841">
    <property type="entry name" value="PHOSPHONATES-BINDING PERIPLASMIC PROTEIN"/>
    <property type="match status" value="1"/>
</dbReference>
<accession>A0A444HRZ7</accession>
<dbReference type="AlphaFoldDB" id="A0A444HRZ7"/>
<reference evidence="1 2" key="1">
    <citation type="submission" date="2019-01" db="EMBL/GenBank/DDBJ databases">
        <title>RHIZO-ID as a novel technology for direct rhizobia identification.</title>
        <authorList>
            <person name="De Meyer S.E."/>
        </authorList>
    </citation>
    <scope>NUCLEOTIDE SEQUENCE [LARGE SCALE GENOMIC DNA]</scope>
    <source>
        <strain evidence="1 2">WSM448</strain>
    </source>
</reference>
<gene>
    <name evidence="1" type="ORF">EHI47_25345</name>
</gene>
<sequence length="273" mass="29248">MVMSKPVACSRMYNLSPRIRGLWDALFALVSLQSGIELEIIAHAAPAPLSELWARPDMGAVFMCGYPFSRMPVAAARPTMLAAPVSSEAWSLDQPLYASHILVASTGPVNAVADLAAARWGWTVRDSQSGYHAARSFLAGQFAGKMKQSMTVGPLLNPPGIVAALKDGKIDAGAIDAYAFQLLSMHEPDAIDGLRILATTDPLPAPLLVAAQTLPVDIITALQQSLVTLHETPEGRAALERLGLRRFSTVAPSTYDVLPQRADDADRRLGIPW</sequence>
<dbReference type="Proteomes" id="UP000283817">
    <property type="component" value="Unassembled WGS sequence"/>
</dbReference>
<organism evidence="1 2">
    <name type="scientific">Rhizobium leguminosarum</name>
    <dbReference type="NCBI Taxonomy" id="384"/>
    <lineage>
        <taxon>Bacteria</taxon>
        <taxon>Pseudomonadati</taxon>
        <taxon>Pseudomonadota</taxon>
        <taxon>Alphaproteobacteria</taxon>
        <taxon>Hyphomicrobiales</taxon>
        <taxon>Rhizobiaceae</taxon>
        <taxon>Rhizobium/Agrobacterium group</taxon>
        <taxon>Rhizobium</taxon>
    </lineage>
</organism>
<dbReference type="RefSeq" id="WP_128402368.1">
    <property type="nucleotide sequence ID" value="NZ_SBHW01000039.1"/>
</dbReference>
<evidence type="ECO:0000313" key="2">
    <source>
        <dbReference type="Proteomes" id="UP000283817"/>
    </source>
</evidence>
<dbReference type="Pfam" id="PF12974">
    <property type="entry name" value="Phosphonate-bd"/>
    <property type="match status" value="1"/>
</dbReference>
<evidence type="ECO:0000313" key="1">
    <source>
        <dbReference type="EMBL" id="RWX25822.1"/>
    </source>
</evidence>
<dbReference type="PANTHER" id="PTHR35841:SF1">
    <property type="entry name" value="PHOSPHONATES-BINDING PERIPLASMIC PROTEIN"/>
    <property type="match status" value="1"/>
</dbReference>
<protein>
    <submittedName>
        <fullName evidence="1">Phosphate ABC transporter substrate-binding protein</fullName>
    </submittedName>
</protein>
<dbReference type="Gene3D" id="3.40.190.10">
    <property type="entry name" value="Periplasmic binding protein-like II"/>
    <property type="match status" value="2"/>
</dbReference>
<proteinExistence type="predicted"/>
<comment type="caution">
    <text evidence="1">The sequence shown here is derived from an EMBL/GenBank/DDBJ whole genome shotgun (WGS) entry which is preliminary data.</text>
</comment>